<evidence type="ECO:0000313" key="9">
    <source>
        <dbReference type="Proteomes" id="UP000054623"/>
    </source>
</evidence>
<dbReference type="GO" id="GO:0009061">
    <property type="term" value="P:anaerobic respiration"/>
    <property type="evidence" value="ECO:0007669"/>
    <property type="project" value="TreeGrafter"/>
</dbReference>
<dbReference type="AlphaFoldDB" id="A0A0W1JEU7"/>
<dbReference type="InterPro" id="IPR006656">
    <property type="entry name" value="Mopterin_OxRdtase"/>
</dbReference>
<reference evidence="8 9" key="1">
    <citation type="submission" date="2015-12" db="EMBL/GenBank/DDBJ databases">
        <title>Draft Genome Sequence of Desulfitobacterium hafniense Strain DH, a Sulfate-reducing Bacterium Isolated from Paddy Soils.</title>
        <authorList>
            <person name="Bao P."/>
            <person name="Zhang X."/>
            <person name="Li G."/>
        </authorList>
    </citation>
    <scope>NUCLEOTIDE SEQUENCE [LARGE SCALE GENOMIC DNA]</scope>
    <source>
        <strain evidence="8 9">DH</strain>
    </source>
</reference>
<keyword evidence="2" id="KW-0479">Metal-binding</keyword>
<feature type="domain" description="4Fe-4S Mo/W bis-MGD-type" evidence="7">
    <location>
        <begin position="54"/>
        <end position="115"/>
    </location>
</feature>
<dbReference type="InterPro" id="IPR006963">
    <property type="entry name" value="Mopterin_OxRdtase_4Fe-4S_dom"/>
</dbReference>
<dbReference type="InterPro" id="IPR006311">
    <property type="entry name" value="TAT_signal"/>
</dbReference>
<sequence>MASLLEKVTDKKMSRRTFLAATAAGTAGLALSGCGNALTTVGADFDKNAVNGEGQWITAACWHNCGGRCLNKALVVDGVVVRQKTDDTHPDSPDYPQQRGCLRGRSQQKLVFGADRLKYPMKRKHWQPGGGDKSLRGRDEWERISWDEALDYVADELKKAKDNYGNRSILYSSFVYYNVGIKHKLLSKFGGFTQIWDSTSFGTYNFDAAKIGLSMWDYGNANDRFDLRKAETIVLYGCNPAWASAGNPSYHFLQAKKAGAKFIFVGPSYNISASVFDAEWIPVHPGTDVAFLLAVAHTLITEDDPLHNPLIDWDFLNRCSVGFDVEHMPEQAKTNENFKDYVLGLYDGQPKTPEWATEICGTPVDKIRWYAREIRKDKKVSLLHSYAPARNRGAEDFPQMFMTIGAMTGHMGKPGHSCGPVYHTIAGNCGGALVSSGSNQLPKDTPNPVDDCIIGPEVWDAVLNGKYHYTGNSWINQYLPGEDRDIDIHVIFHDHNAALNLLPDINKGIEAHRKVDFVVDTAMVFRTEAFYSDIVLPITTQWERVGGFPGNGNREMILAWSQVTEPYYESKNDQWIMMELAKRLDIDPNELFPFDEKQQFFNQLAGSTVINEDGITSMPLLTITQADLDEWGCAGTPQQGKIGIKEFLDKGIYQVERHEGDNFGFIAHEAYVKDPEKNPRKSASGKFEIYCQWKEETFNALGHGERKLKPYPSYTVTVEGYEKTFTDLVSKTKGEYPYLIYNPHYIRRPHSSLDNVLWLREAFPNPIMINAQDAEKKGIKSGDTIIVWNSFGKILRPASVTQAVMPGCIALPHGLWLDLDEKTGIDRGGAANTICGTNTDGIGITGYNNSMVDFAKYDGEALIPDWQKPQRIVNLD</sequence>
<dbReference type="InterPro" id="IPR050612">
    <property type="entry name" value="Prok_Mopterin_Oxidored"/>
</dbReference>
<evidence type="ECO:0000256" key="1">
    <source>
        <dbReference type="ARBA" id="ARBA00010312"/>
    </source>
</evidence>
<dbReference type="GO" id="GO:0043546">
    <property type="term" value="F:molybdopterin cofactor binding"/>
    <property type="evidence" value="ECO:0007669"/>
    <property type="project" value="InterPro"/>
</dbReference>
<evidence type="ECO:0000259" key="7">
    <source>
        <dbReference type="PROSITE" id="PS51669"/>
    </source>
</evidence>
<dbReference type="PANTHER" id="PTHR43742">
    <property type="entry name" value="TRIMETHYLAMINE-N-OXIDE REDUCTASE"/>
    <property type="match status" value="1"/>
</dbReference>
<dbReference type="SUPFAM" id="SSF50692">
    <property type="entry name" value="ADC-like"/>
    <property type="match status" value="1"/>
</dbReference>
<dbReference type="OrthoDB" id="219031at2"/>
<dbReference type="Gene3D" id="2.40.40.20">
    <property type="match status" value="1"/>
</dbReference>
<evidence type="ECO:0000256" key="3">
    <source>
        <dbReference type="ARBA" id="ARBA00022729"/>
    </source>
</evidence>
<dbReference type="GO" id="GO:0030151">
    <property type="term" value="F:molybdenum ion binding"/>
    <property type="evidence" value="ECO:0007669"/>
    <property type="project" value="TreeGrafter"/>
</dbReference>
<dbReference type="GO" id="GO:0051536">
    <property type="term" value="F:iron-sulfur cluster binding"/>
    <property type="evidence" value="ECO:0007669"/>
    <property type="project" value="UniProtKB-KW"/>
</dbReference>
<gene>
    <name evidence="8" type="ORF">AT727_24525</name>
</gene>
<organism evidence="8 9">
    <name type="scientific">Desulfitobacterium hafniense</name>
    <name type="common">Desulfitobacterium frappieri</name>
    <dbReference type="NCBI Taxonomy" id="49338"/>
    <lineage>
        <taxon>Bacteria</taxon>
        <taxon>Bacillati</taxon>
        <taxon>Bacillota</taxon>
        <taxon>Clostridia</taxon>
        <taxon>Eubacteriales</taxon>
        <taxon>Desulfitobacteriaceae</taxon>
        <taxon>Desulfitobacterium</taxon>
    </lineage>
</organism>
<keyword evidence="6" id="KW-0411">Iron-sulfur</keyword>
<dbReference type="GO" id="GO:0016491">
    <property type="term" value="F:oxidoreductase activity"/>
    <property type="evidence" value="ECO:0007669"/>
    <property type="project" value="UniProtKB-KW"/>
</dbReference>
<evidence type="ECO:0000256" key="4">
    <source>
        <dbReference type="ARBA" id="ARBA00023002"/>
    </source>
</evidence>
<dbReference type="SUPFAM" id="SSF53706">
    <property type="entry name" value="Formate dehydrogenase/DMSO reductase, domains 1-3"/>
    <property type="match status" value="1"/>
</dbReference>
<dbReference type="PROSITE" id="PS51257">
    <property type="entry name" value="PROKAR_LIPOPROTEIN"/>
    <property type="match status" value="1"/>
</dbReference>
<dbReference type="InterPro" id="IPR006657">
    <property type="entry name" value="MoPterin_dinucl-bd_dom"/>
</dbReference>
<dbReference type="PROSITE" id="PS51669">
    <property type="entry name" value="4FE4S_MOW_BIS_MGD"/>
    <property type="match status" value="1"/>
</dbReference>
<dbReference type="SMART" id="SM00926">
    <property type="entry name" value="Molybdop_Fe4S4"/>
    <property type="match status" value="1"/>
</dbReference>
<dbReference type="GO" id="GO:0009055">
    <property type="term" value="F:electron transfer activity"/>
    <property type="evidence" value="ECO:0007669"/>
    <property type="project" value="TreeGrafter"/>
</dbReference>
<dbReference type="PROSITE" id="PS51318">
    <property type="entry name" value="TAT"/>
    <property type="match status" value="1"/>
</dbReference>
<dbReference type="Pfam" id="PF00384">
    <property type="entry name" value="Molybdopterin"/>
    <property type="match status" value="1"/>
</dbReference>
<dbReference type="Proteomes" id="UP000054623">
    <property type="component" value="Unassembled WGS sequence"/>
</dbReference>
<evidence type="ECO:0000313" key="8">
    <source>
        <dbReference type="EMBL" id="KTE90305.1"/>
    </source>
</evidence>
<evidence type="ECO:0000256" key="6">
    <source>
        <dbReference type="ARBA" id="ARBA00023014"/>
    </source>
</evidence>
<evidence type="ECO:0000256" key="5">
    <source>
        <dbReference type="ARBA" id="ARBA00023004"/>
    </source>
</evidence>
<dbReference type="Gene3D" id="3.40.228.10">
    <property type="entry name" value="Dimethylsulfoxide Reductase, domain 2"/>
    <property type="match status" value="1"/>
</dbReference>
<dbReference type="GO" id="GO:0030288">
    <property type="term" value="C:outer membrane-bounded periplasmic space"/>
    <property type="evidence" value="ECO:0007669"/>
    <property type="project" value="TreeGrafter"/>
</dbReference>
<dbReference type="RefSeq" id="WP_058491649.1">
    <property type="nucleotide sequence ID" value="NZ_LOCK01000041.1"/>
</dbReference>
<name>A0A0W1JEU7_DESHA</name>
<dbReference type="Gene3D" id="3.40.50.12440">
    <property type="match status" value="1"/>
</dbReference>
<keyword evidence="4" id="KW-0560">Oxidoreductase</keyword>
<keyword evidence="3" id="KW-0732">Signal</keyword>
<proteinExistence type="inferred from homology"/>
<accession>A0A0W1JEU7</accession>
<dbReference type="Pfam" id="PF01568">
    <property type="entry name" value="Molydop_binding"/>
    <property type="match status" value="1"/>
</dbReference>
<comment type="similarity">
    <text evidence="1">Belongs to the prokaryotic molybdopterin-containing oxidoreductase family.</text>
</comment>
<protein>
    <submittedName>
        <fullName evidence="8">Dimethyl sulfoxide reductase subunit A</fullName>
    </submittedName>
</protein>
<comment type="caution">
    <text evidence="8">The sequence shown here is derived from an EMBL/GenBank/DDBJ whole genome shotgun (WGS) entry which is preliminary data.</text>
</comment>
<evidence type="ECO:0000256" key="2">
    <source>
        <dbReference type="ARBA" id="ARBA00022723"/>
    </source>
</evidence>
<dbReference type="PANTHER" id="PTHR43742:SF3">
    <property type="entry name" value="DIMETHYL SULFOXIDE REDUCTASE DMSA"/>
    <property type="match status" value="1"/>
</dbReference>
<dbReference type="Gene3D" id="3.40.50.740">
    <property type="match status" value="1"/>
</dbReference>
<keyword evidence="5" id="KW-0408">Iron</keyword>
<dbReference type="EMBL" id="LOCK01000041">
    <property type="protein sequence ID" value="KTE90305.1"/>
    <property type="molecule type" value="Genomic_DNA"/>
</dbReference>
<dbReference type="InterPro" id="IPR009010">
    <property type="entry name" value="Asp_de-COase-like_dom_sf"/>
</dbReference>